<evidence type="ECO:0000313" key="2">
    <source>
        <dbReference type="EMBL" id="KAJ0389809.1"/>
    </source>
</evidence>
<evidence type="ECO:0000313" key="3">
    <source>
        <dbReference type="Proteomes" id="UP001209570"/>
    </source>
</evidence>
<reference evidence="2" key="1">
    <citation type="submission" date="2021-12" db="EMBL/GenBank/DDBJ databases">
        <title>Prjna785345.</title>
        <authorList>
            <person name="Rujirawat T."/>
            <person name="Krajaejun T."/>
        </authorList>
    </citation>
    <scope>NUCLEOTIDE SEQUENCE</scope>
    <source>
        <strain evidence="2">Pi057C3</strain>
    </source>
</reference>
<proteinExistence type="predicted"/>
<feature type="region of interest" description="Disordered" evidence="1">
    <location>
        <begin position="178"/>
        <end position="197"/>
    </location>
</feature>
<comment type="caution">
    <text evidence="2">The sequence shown here is derived from an EMBL/GenBank/DDBJ whole genome shotgun (WGS) entry which is preliminary data.</text>
</comment>
<sequence length="197" mass="20935">MGNGASTVAVAGSRALVVCHSSVERDVRAFLAANAPPIDAANVLVVTESFPSDRQARHDVLQACQFAIVAVDGRCLTSAMLVETLSFLKDTRKTVIAGPWAFFSRPTGAIGAICTAFGRWESQLFSADTGCLAALARDGPSLLTMTELEATLLQTRNGRQQDDDDDDAVLHRVCSASQGAEPPRQIATAGFRASPRW</sequence>
<evidence type="ECO:0000256" key="1">
    <source>
        <dbReference type="SAM" id="MobiDB-lite"/>
    </source>
</evidence>
<name>A0AAD5LPQ5_PYTIN</name>
<protein>
    <submittedName>
        <fullName evidence="2">Uncharacterized protein</fullName>
    </submittedName>
</protein>
<organism evidence="2 3">
    <name type="scientific">Pythium insidiosum</name>
    <name type="common">Pythiosis disease agent</name>
    <dbReference type="NCBI Taxonomy" id="114742"/>
    <lineage>
        <taxon>Eukaryota</taxon>
        <taxon>Sar</taxon>
        <taxon>Stramenopiles</taxon>
        <taxon>Oomycota</taxon>
        <taxon>Peronosporomycetes</taxon>
        <taxon>Pythiales</taxon>
        <taxon>Pythiaceae</taxon>
        <taxon>Pythium</taxon>
    </lineage>
</organism>
<dbReference type="EMBL" id="JAKCXM010003069">
    <property type="protein sequence ID" value="KAJ0389809.1"/>
    <property type="molecule type" value="Genomic_DNA"/>
</dbReference>
<dbReference type="AlphaFoldDB" id="A0AAD5LPQ5"/>
<keyword evidence="3" id="KW-1185">Reference proteome</keyword>
<dbReference type="Proteomes" id="UP001209570">
    <property type="component" value="Unassembled WGS sequence"/>
</dbReference>
<accession>A0AAD5LPQ5</accession>
<gene>
    <name evidence="2" type="ORF">P43SY_010623</name>
</gene>